<dbReference type="Pfam" id="PF18766">
    <property type="entry name" value="SWI2_SNF2"/>
    <property type="match status" value="1"/>
</dbReference>
<evidence type="ECO:0000259" key="3">
    <source>
        <dbReference type="Pfam" id="PF22679"/>
    </source>
</evidence>
<dbReference type="GO" id="GO:0009307">
    <property type="term" value="P:DNA restriction-modification system"/>
    <property type="evidence" value="ECO:0007669"/>
    <property type="project" value="UniProtKB-KW"/>
</dbReference>
<evidence type="ECO:0000313" key="5">
    <source>
        <dbReference type="Proteomes" id="UP000189670"/>
    </source>
</evidence>
<keyword evidence="1" id="KW-0680">Restriction system</keyword>
<evidence type="ECO:0000259" key="2">
    <source>
        <dbReference type="Pfam" id="PF18766"/>
    </source>
</evidence>
<dbReference type="InterPro" id="IPR040980">
    <property type="entry name" value="SWI2_SNF2"/>
</dbReference>
<evidence type="ECO:0008006" key="6">
    <source>
        <dbReference type="Google" id="ProtNLM"/>
    </source>
</evidence>
<reference evidence="5" key="1">
    <citation type="submission" date="2012-11" db="EMBL/GenBank/DDBJ databases">
        <authorList>
            <person name="Lucero-Rivera Y.E."/>
            <person name="Tovar-Ramirez D."/>
        </authorList>
    </citation>
    <scope>NUCLEOTIDE SEQUENCE [LARGE SCALE GENOMIC DNA]</scope>
    <source>
        <strain evidence="5">Araruama</strain>
    </source>
</reference>
<dbReference type="Proteomes" id="UP000189670">
    <property type="component" value="Unassembled WGS sequence"/>
</dbReference>
<evidence type="ECO:0000313" key="4">
    <source>
        <dbReference type="EMBL" id="ETR64991.1"/>
    </source>
</evidence>
<feature type="domain" description="Restriction endonuclease type I HsdR second RecA-like helicase" evidence="3">
    <location>
        <begin position="183"/>
        <end position="230"/>
    </location>
</feature>
<sequence>SPDSVNGSDSTAGLKRNLSKDDNKIIVTTIQKLNNLMKSENGLPIYNKQVVFIFDEAHRSQFGEAQKNLKKKFKRFYQFGFTGTPIFPQNALGAETTAGVFGRELHSYVITDAIRDEKVLKFKVDYNDVRPKFKAIESEQDEKKLNAAENKQALLHPDRIREVSQYILHNFRQKTHRFQAGPKGFNAMFAVSSVDAAKLYYESFKQLQKDNDRPLKTVTIFSFAANEEQDAVG</sequence>
<dbReference type="Gene3D" id="3.40.50.300">
    <property type="entry name" value="P-loop containing nucleotide triphosphate hydrolases"/>
    <property type="match status" value="2"/>
</dbReference>
<feature type="non-terminal residue" evidence="4">
    <location>
        <position position="1"/>
    </location>
</feature>
<feature type="domain" description="SWI2/SNF2 ATPase" evidence="2">
    <location>
        <begin position="7"/>
        <end position="146"/>
    </location>
</feature>
<dbReference type="SUPFAM" id="SSF52540">
    <property type="entry name" value="P-loop containing nucleoside triphosphate hydrolases"/>
    <property type="match status" value="1"/>
</dbReference>
<dbReference type="InterPro" id="IPR055180">
    <property type="entry name" value="HsdR_RecA-like_helicase_dom_2"/>
</dbReference>
<gene>
    <name evidence="4" type="ORF">OMM_14996</name>
</gene>
<accession>A0A1V1NQX8</accession>
<comment type="caution">
    <text evidence="4">The sequence shown here is derived from an EMBL/GenBank/DDBJ whole genome shotgun (WGS) entry which is preliminary data.</text>
</comment>
<dbReference type="EMBL" id="ATBP01003344">
    <property type="protein sequence ID" value="ETR64991.1"/>
    <property type="molecule type" value="Genomic_DNA"/>
</dbReference>
<dbReference type="InterPro" id="IPR027417">
    <property type="entry name" value="P-loop_NTPase"/>
</dbReference>
<proteinExistence type="predicted"/>
<name>A0A1V1NQX8_9BACT</name>
<dbReference type="Pfam" id="PF22679">
    <property type="entry name" value="T1R_D3-like"/>
    <property type="match status" value="1"/>
</dbReference>
<evidence type="ECO:0000256" key="1">
    <source>
        <dbReference type="ARBA" id="ARBA00022747"/>
    </source>
</evidence>
<dbReference type="AlphaFoldDB" id="A0A1V1NQX8"/>
<feature type="non-terminal residue" evidence="4">
    <location>
        <position position="233"/>
    </location>
</feature>
<protein>
    <recommendedName>
        <fullName evidence="6">Helicase ATP-binding domain-containing protein</fullName>
    </recommendedName>
</protein>
<organism evidence="4 5">
    <name type="scientific">Candidatus Magnetoglobus multicellularis str. Araruama</name>
    <dbReference type="NCBI Taxonomy" id="890399"/>
    <lineage>
        <taxon>Bacteria</taxon>
        <taxon>Pseudomonadati</taxon>
        <taxon>Thermodesulfobacteriota</taxon>
        <taxon>Desulfobacteria</taxon>
        <taxon>Desulfobacterales</taxon>
        <taxon>Desulfobacteraceae</taxon>
        <taxon>Candidatus Magnetoglobus</taxon>
    </lineage>
</organism>
<dbReference type="InterPro" id="IPR051268">
    <property type="entry name" value="Type-I_R_enzyme_R_subunit"/>
</dbReference>
<dbReference type="PANTHER" id="PTHR30195">
    <property type="entry name" value="TYPE I SITE-SPECIFIC DEOXYRIBONUCLEASE PROTEIN SUBUNIT M AND R"/>
    <property type="match status" value="1"/>
</dbReference>
<dbReference type="PANTHER" id="PTHR30195:SF16">
    <property type="entry name" value="TYPE I RESTRICTION ENZYME ENDONUCLEASE SUBUNIT"/>
    <property type="match status" value="1"/>
</dbReference>